<dbReference type="OrthoDB" id="3478806at2"/>
<reference evidence="1 2" key="1">
    <citation type="journal article" date="2010" name="Stand. Genomic Sci.">
        <title>Complete genome sequence of Haliangium ochraceum type strain (SMP-2).</title>
        <authorList>
            <consortium name="US DOE Joint Genome Institute (JGI-PGF)"/>
            <person name="Ivanova N."/>
            <person name="Daum C."/>
            <person name="Lang E."/>
            <person name="Abt B."/>
            <person name="Kopitz M."/>
            <person name="Saunders E."/>
            <person name="Lapidus A."/>
            <person name="Lucas S."/>
            <person name="Glavina Del Rio T."/>
            <person name="Nolan M."/>
            <person name="Tice H."/>
            <person name="Copeland A."/>
            <person name="Cheng J.F."/>
            <person name="Chen F."/>
            <person name="Bruce D."/>
            <person name="Goodwin L."/>
            <person name="Pitluck S."/>
            <person name="Mavromatis K."/>
            <person name="Pati A."/>
            <person name="Mikhailova N."/>
            <person name="Chen A."/>
            <person name="Palaniappan K."/>
            <person name="Land M."/>
            <person name="Hauser L."/>
            <person name="Chang Y.J."/>
            <person name="Jeffries C.D."/>
            <person name="Detter J.C."/>
            <person name="Brettin T."/>
            <person name="Rohde M."/>
            <person name="Goker M."/>
            <person name="Bristow J."/>
            <person name="Markowitz V."/>
            <person name="Eisen J.A."/>
            <person name="Hugenholtz P."/>
            <person name="Kyrpides N.C."/>
            <person name="Klenk H.P."/>
        </authorList>
    </citation>
    <scope>NUCLEOTIDE SEQUENCE [LARGE SCALE GENOMIC DNA]</scope>
    <source>
        <strain evidence="2">DSM 14365 / CIP 107738 / JCM 11303 / AJ 13395 / SMP-2</strain>
    </source>
</reference>
<dbReference type="KEGG" id="hoh:Hoch_3616"/>
<dbReference type="Proteomes" id="UP000001880">
    <property type="component" value="Chromosome"/>
</dbReference>
<evidence type="ECO:0000313" key="1">
    <source>
        <dbReference type="EMBL" id="ACY16118.1"/>
    </source>
</evidence>
<organism evidence="1 2">
    <name type="scientific">Haliangium ochraceum (strain DSM 14365 / JCM 11303 / SMP-2)</name>
    <dbReference type="NCBI Taxonomy" id="502025"/>
    <lineage>
        <taxon>Bacteria</taxon>
        <taxon>Pseudomonadati</taxon>
        <taxon>Myxococcota</taxon>
        <taxon>Polyangia</taxon>
        <taxon>Haliangiales</taxon>
        <taxon>Kofleriaceae</taxon>
        <taxon>Haliangium</taxon>
    </lineage>
</organism>
<dbReference type="STRING" id="502025.Hoch_3616"/>
<dbReference type="Pfam" id="PF06868">
    <property type="entry name" value="DUF1257"/>
    <property type="match status" value="1"/>
</dbReference>
<gene>
    <name evidence="1" type="ordered locus">Hoch_3616</name>
</gene>
<dbReference type="PANTHER" id="PTHR39638:SF2">
    <property type="entry name" value="YCF35"/>
    <property type="match status" value="1"/>
</dbReference>
<evidence type="ECO:0008006" key="3">
    <source>
        <dbReference type="Google" id="ProtNLM"/>
    </source>
</evidence>
<proteinExistence type="predicted"/>
<dbReference type="EMBL" id="CP001804">
    <property type="protein sequence ID" value="ACY16118.1"/>
    <property type="molecule type" value="Genomic_DNA"/>
</dbReference>
<accession>D0LX76</accession>
<dbReference type="eggNOG" id="ENOG502ZNXN">
    <property type="taxonomic scope" value="Bacteria"/>
</dbReference>
<sequence>MSHFTKCDLKMTNLTAIKRALDDLGYAYTEGTQEQGAQVRGWRGQTLEGAFSVDMGQYDIGVIPGEHGTYDITADWWGVETTKGVTEQEFKDRLSQRYAYHNVLQACEEKGYTLEEEVNEEDGSIQLVVRKWVSE</sequence>
<dbReference type="PANTHER" id="PTHR39638">
    <property type="entry name" value="YCF35"/>
    <property type="match status" value="1"/>
</dbReference>
<dbReference type="AlphaFoldDB" id="D0LX76"/>
<dbReference type="HOGENOM" id="CLU_145470_1_1_7"/>
<evidence type="ECO:0000313" key="2">
    <source>
        <dbReference type="Proteomes" id="UP000001880"/>
    </source>
</evidence>
<name>D0LX76_HALO1</name>
<protein>
    <recommendedName>
        <fullName evidence="3">DUF1257 domain-containing protein</fullName>
    </recommendedName>
</protein>
<dbReference type="InterPro" id="IPR009666">
    <property type="entry name" value="Uncharacterised_Ycf35"/>
</dbReference>
<keyword evidence="2" id="KW-1185">Reference proteome</keyword>